<reference evidence="2 3" key="1">
    <citation type="submission" date="2023-09" db="EMBL/GenBank/DDBJ databases">
        <title>Nesidiocoris tenuis whole genome shotgun sequence.</title>
        <authorList>
            <person name="Shibata T."/>
            <person name="Shimoda M."/>
            <person name="Kobayashi T."/>
            <person name="Uehara T."/>
        </authorList>
    </citation>
    <scope>NUCLEOTIDE SEQUENCE [LARGE SCALE GENOMIC DNA]</scope>
    <source>
        <strain evidence="2 3">Japan</strain>
    </source>
</reference>
<keyword evidence="3" id="KW-1185">Reference proteome</keyword>
<accession>A0ABN7AQQ1</accession>
<dbReference type="Proteomes" id="UP001307889">
    <property type="component" value="Chromosome 3"/>
</dbReference>
<sequence>MDFGQDSSYDHPRPRMHTRGRGSPSSQVGDLRFLLRRAQRSVTLWRLCGINLTPRHRALAFACLYRRLRASCSVTAVSASARVNRNGSGRFVHWLPCSNELSKSEEL</sequence>
<name>A0ABN7AQQ1_9HEMI</name>
<feature type="region of interest" description="Disordered" evidence="1">
    <location>
        <begin position="1"/>
        <end position="28"/>
    </location>
</feature>
<evidence type="ECO:0000313" key="2">
    <source>
        <dbReference type="EMBL" id="BES92722.1"/>
    </source>
</evidence>
<organism evidence="2 3">
    <name type="scientific">Nesidiocoris tenuis</name>
    <dbReference type="NCBI Taxonomy" id="355587"/>
    <lineage>
        <taxon>Eukaryota</taxon>
        <taxon>Metazoa</taxon>
        <taxon>Ecdysozoa</taxon>
        <taxon>Arthropoda</taxon>
        <taxon>Hexapoda</taxon>
        <taxon>Insecta</taxon>
        <taxon>Pterygota</taxon>
        <taxon>Neoptera</taxon>
        <taxon>Paraneoptera</taxon>
        <taxon>Hemiptera</taxon>
        <taxon>Heteroptera</taxon>
        <taxon>Panheteroptera</taxon>
        <taxon>Cimicomorpha</taxon>
        <taxon>Miridae</taxon>
        <taxon>Dicyphina</taxon>
        <taxon>Nesidiocoris</taxon>
    </lineage>
</organism>
<evidence type="ECO:0000313" key="3">
    <source>
        <dbReference type="Proteomes" id="UP001307889"/>
    </source>
</evidence>
<dbReference type="EMBL" id="AP028911">
    <property type="protein sequence ID" value="BES92722.1"/>
    <property type="molecule type" value="Genomic_DNA"/>
</dbReference>
<gene>
    <name evidence="2" type="ORF">NTJ_05531</name>
</gene>
<evidence type="ECO:0000256" key="1">
    <source>
        <dbReference type="SAM" id="MobiDB-lite"/>
    </source>
</evidence>
<protein>
    <submittedName>
        <fullName evidence="2">Uncharacterized protein</fullName>
    </submittedName>
</protein>
<proteinExistence type="predicted"/>